<sequence length="149" mass="16812">MPVTVSLRATRFGSGLLLSWRYHDHDRRLAARIDRMQRVADLGWAEWDLVTGRTEWSPLTYEILRRDPHTGPVKLTGLHRYVHPDDVGAFHEAVRAVSREARPVDVRVRFRRHGGSVAVRLIADAVCDVNGRVVAVHGVLRPLNAAGQQ</sequence>
<organism evidence="2 3">
    <name type="scientific">Paractinoplanes abujensis</name>
    <dbReference type="NCBI Taxonomy" id="882441"/>
    <lineage>
        <taxon>Bacteria</taxon>
        <taxon>Bacillati</taxon>
        <taxon>Actinomycetota</taxon>
        <taxon>Actinomycetes</taxon>
        <taxon>Micromonosporales</taxon>
        <taxon>Micromonosporaceae</taxon>
        <taxon>Paractinoplanes</taxon>
    </lineage>
</organism>
<keyword evidence="3" id="KW-1185">Reference proteome</keyword>
<reference evidence="2 3" key="1">
    <citation type="submission" date="2020-08" db="EMBL/GenBank/DDBJ databases">
        <title>Sequencing the genomes of 1000 actinobacteria strains.</title>
        <authorList>
            <person name="Klenk H.-P."/>
        </authorList>
    </citation>
    <scope>NUCLEOTIDE SEQUENCE [LARGE SCALE GENOMIC DNA]</scope>
    <source>
        <strain evidence="2 3">DSM 45518</strain>
    </source>
</reference>
<dbReference type="InterPro" id="IPR035965">
    <property type="entry name" value="PAS-like_dom_sf"/>
</dbReference>
<dbReference type="Proteomes" id="UP000542742">
    <property type="component" value="Unassembled WGS sequence"/>
</dbReference>
<accession>A0A7W7CSK6</accession>
<dbReference type="InterPro" id="IPR013655">
    <property type="entry name" value="PAS_fold_3"/>
</dbReference>
<evidence type="ECO:0000313" key="2">
    <source>
        <dbReference type="EMBL" id="MBB4693559.1"/>
    </source>
</evidence>
<dbReference type="Pfam" id="PF08447">
    <property type="entry name" value="PAS_3"/>
    <property type="match status" value="1"/>
</dbReference>
<dbReference type="RefSeq" id="WP_184952163.1">
    <property type="nucleotide sequence ID" value="NZ_BOMC01000056.1"/>
</dbReference>
<dbReference type="SUPFAM" id="SSF55785">
    <property type="entry name" value="PYP-like sensor domain (PAS domain)"/>
    <property type="match status" value="1"/>
</dbReference>
<proteinExistence type="predicted"/>
<gene>
    <name evidence="2" type="ORF">BKA14_003707</name>
</gene>
<dbReference type="AlphaFoldDB" id="A0A7W7CSK6"/>
<evidence type="ECO:0000259" key="1">
    <source>
        <dbReference type="Pfam" id="PF08447"/>
    </source>
</evidence>
<dbReference type="EMBL" id="JACHMF010000001">
    <property type="protein sequence ID" value="MBB4693559.1"/>
    <property type="molecule type" value="Genomic_DNA"/>
</dbReference>
<feature type="domain" description="PAS fold-3" evidence="1">
    <location>
        <begin position="55"/>
        <end position="139"/>
    </location>
</feature>
<name>A0A7W7CSK6_9ACTN</name>
<evidence type="ECO:0000313" key="3">
    <source>
        <dbReference type="Proteomes" id="UP000542742"/>
    </source>
</evidence>
<comment type="caution">
    <text evidence="2">The sequence shown here is derived from an EMBL/GenBank/DDBJ whole genome shotgun (WGS) entry which is preliminary data.</text>
</comment>
<protein>
    <submittedName>
        <fullName evidence="2">PAS domain-containing protein</fullName>
    </submittedName>
</protein>
<dbReference type="Gene3D" id="3.30.450.20">
    <property type="entry name" value="PAS domain"/>
    <property type="match status" value="1"/>
</dbReference>